<dbReference type="Gene3D" id="3.40.50.20">
    <property type="match status" value="1"/>
</dbReference>
<organism evidence="4 5">
    <name type="scientific">Providencia rustigianii</name>
    <dbReference type="NCBI Taxonomy" id="158850"/>
    <lineage>
        <taxon>Bacteria</taxon>
        <taxon>Pseudomonadati</taxon>
        <taxon>Pseudomonadota</taxon>
        <taxon>Gammaproteobacteria</taxon>
        <taxon>Enterobacterales</taxon>
        <taxon>Morganellaceae</taxon>
        <taxon>Providencia</taxon>
    </lineage>
</organism>
<evidence type="ECO:0000259" key="3">
    <source>
        <dbReference type="Pfam" id="PF17836"/>
    </source>
</evidence>
<dbReference type="CDD" id="cd03360">
    <property type="entry name" value="LbH_AT_putative"/>
    <property type="match status" value="1"/>
</dbReference>
<evidence type="ECO:0000256" key="1">
    <source>
        <dbReference type="ARBA" id="ARBA00007274"/>
    </source>
</evidence>
<dbReference type="GO" id="GO:0047200">
    <property type="term" value="F:tetrahydrodipicolinate N-acetyltransferase activity"/>
    <property type="evidence" value="ECO:0007669"/>
    <property type="project" value="UniProtKB-EC"/>
</dbReference>
<protein>
    <submittedName>
        <fullName evidence="4">2,3,4,5-tetrahydropyridine-2,6-dicarboxylate N-acetyltransferase</fullName>
        <ecNumber evidence="4">2.3.1.89</ecNumber>
    </submittedName>
</protein>
<proteinExistence type="inferred from homology"/>
<keyword evidence="4" id="KW-0012">Acyltransferase</keyword>
<dbReference type="Gene3D" id="2.160.10.10">
    <property type="entry name" value="Hexapeptide repeat proteins"/>
    <property type="match status" value="1"/>
</dbReference>
<evidence type="ECO:0000256" key="2">
    <source>
        <dbReference type="PIRSR" id="PIRSR620019-1"/>
    </source>
</evidence>
<accession>A0A379G8R4</accession>
<feature type="domain" description="PglD N-terminal" evidence="3">
    <location>
        <begin position="3"/>
        <end position="81"/>
    </location>
</feature>
<dbReference type="OrthoDB" id="9794407at2"/>
<evidence type="ECO:0000313" key="5">
    <source>
        <dbReference type="Proteomes" id="UP000255129"/>
    </source>
</evidence>
<dbReference type="PANTHER" id="PTHR43300:SF7">
    <property type="entry name" value="UDP-N-ACETYLBACILLOSAMINE N-ACETYLTRANSFERASE"/>
    <property type="match status" value="1"/>
</dbReference>
<dbReference type="Proteomes" id="UP000255129">
    <property type="component" value="Unassembled WGS sequence"/>
</dbReference>
<dbReference type="InterPro" id="IPR041561">
    <property type="entry name" value="PglD_N"/>
</dbReference>
<dbReference type="AlphaFoldDB" id="A0A379G8R4"/>
<dbReference type="InterPro" id="IPR050179">
    <property type="entry name" value="Trans_hexapeptide_repeat"/>
</dbReference>
<dbReference type="Pfam" id="PF17836">
    <property type="entry name" value="PglD_N"/>
    <property type="match status" value="1"/>
</dbReference>
<dbReference type="PANTHER" id="PTHR43300">
    <property type="entry name" value="ACETYLTRANSFERASE"/>
    <property type="match status" value="1"/>
</dbReference>
<dbReference type="EC" id="2.3.1.89" evidence="4"/>
<dbReference type="NCBIfam" id="TIGR03570">
    <property type="entry name" value="NeuD_NnaD"/>
    <property type="match status" value="1"/>
</dbReference>
<evidence type="ECO:0000313" key="4">
    <source>
        <dbReference type="EMBL" id="SUC37286.1"/>
    </source>
</evidence>
<sequence>MGKLYLIGAGGLAREIYSYLKEEEFIYQGYQLVGFLSDNIADLDSYSVTHKIVDNILSTQVTAEDAVLIAVADCQFKQVLYQFYNKTGCKLVTYIHPSAFIGNNVTIGEGSIICPYAILTTDIEIGKAVTINAHSSVGHDAAIGDYSTLSGHCDITGFVKIGESVFFGSHALVIPKIQVESESIIGAGSVVISKVKAGSTVFGNPAKKIK</sequence>
<name>A0A379G8R4_9GAMM</name>
<feature type="active site" description="Proton acceptor" evidence="2">
    <location>
        <position position="139"/>
    </location>
</feature>
<gene>
    <name evidence="4" type="primary">dapH</name>
    <name evidence="4" type="ORF">NCTC12026_03765</name>
</gene>
<dbReference type="RefSeq" id="WP_115164796.1">
    <property type="nucleotide sequence ID" value="NZ_UGUA01000002.1"/>
</dbReference>
<dbReference type="InterPro" id="IPR020019">
    <property type="entry name" value="AcTrfase_PglD-like"/>
</dbReference>
<comment type="similarity">
    <text evidence="1">Belongs to the transferase hexapeptide repeat family.</text>
</comment>
<feature type="site" description="Increases basicity of active site His" evidence="2">
    <location>
        <position position="140"/>
    </location>
</feature>
<reference evidence="4 5" key="1">
    <citation type="submission" date="2018-06" db="EMBL/GenBank/DDBJ databases">
        <authorList>
            <consortium name="Pathogen Informatics"/>
            <person name="Doyle S."/>
        </authorList>
    </citation>
    <scope>NUCLEOTIDE SEQUENCE [LARGE SCALE GENOMIC DNA]</scope>
    <source>
        <strain evidence="4 5">NCTC12026</strain>
    </source>
</reference>
<dbReference type="SUPFAM" id="SSF51161">
    <property type="entry name" value="Trimeric LpxA-like enzymes"/>
    <property type="match status" value="1"/>
</dbReference>
<dbReference type="EMBL" id="UGUA01000002">
    <property type="protein sequence ID" value="SUC37286.1"/>
    <property type="molecule type" value="Genomic_DNA"/>
</dbReference>
<dbReference type="InterPro" id="IPR011004">
    <property type="entry name" value="Trimer_LpxA-like_sf"/>
</dbReference>
<keyword evidence="4" id="KW-0808">Transferase</keyword>